<keyword evidence="6" id="KW-0560">Oxidoreductase</keyword>
<keyword evidence="2" id="KW-0285">Flavoprotein</keyword>
<gene>
    <name evidence="6" type="ORF">RM698_21310</name>
</gene>
<dbReference type="Pfam" id="PF01494">
    <property type="entry name" value="FAD_binding_3"/>
    <property type="match status" value="1"/>
</dbReference>
<keyword evidence="6" id="KW-0503">Monooxygenase</keyword>
<evidence type="ECO:0000313" key="7">
    <source>
        <dbReference type="Proteomes" id="UP001183610"/>
    </source>
</evidence>
<organism evidence="6 7">
    <name type="scientific">Streptomyces evansiae</name>
    <dbReference type="NCBI Taxonomy" id="3075535"/>
    <lineage>
        <taxon>Bacteria</taxon>
        <taxon>Bacillati</taxon>
        <taxon>Actinomycetota</taxon>
        <taxon>Actinomycetes</taxon>
        <taxon>Kitasatosporales</taxon>
        <taxon>Streptomycetaceae</taxon>
        <taxon>Streptomyces</taxon>
    </lineage>
</organism>
<feature type="domain" description="FAD-binding" evidence="5">
    <location>
        <begin position="11"/>
        <end position="352"/>
    </location>
</feature>
<accession>A0ABU2R8G8</accession>
<reference evidence="7" key="1">
    <citation type="submission" date="2023-07" db="EMBL/GenBank/DDBJ databases">
        <title>30 novel species of actinomycetes from the DSMZ collection.</title>
        <authorList>
            <person name="Nouioui I."/>
        </authorList>
    </citation>
    <scope>NUCLEOTIDE SEQUENCE [LARGE SCALE GENOMIC DNA]</scope>
    <source>
        <strain evidence="7">DSM 41979</strain>
    </source>
</reference>
<keyword evidence="7" id="KW-1185">Reference proteome</keyword>
<dbReference type="PANTHER" id="PTHR43004">
    <property type="entry name" value="TRK SYSTEM POTASSIUM UPTAKE PROTEIN"/>
    <property type="match status" value="1"/>
</dbReference>
<proteinExistence type="predicted"/>
<comment type="caution">
    <text evidence="6">The sequence shown here is derived from an EMBL/GenBank/DDBJ whole genome shotgun (WGS) entry which is preliminary data.</text>
</comment>
<dbReference type="InterPro" id="IPR050641">
    <property type="entry name" value="RIFMO-like"/>
</dbReference>
<dbReference type="Gene3D" id="3.30.70.2450">
    <property type="match status" value="1"/>
</dbReference>
<dbReference type="Gene3D" id="3.40.30.120">
    <property type="match status" value="1"/>
</dbReference>
<feature type="region of interest" description="Disordered" evidence="4">
    <location>
        <begin position="375"/>
        <end position="401"/>
    </location>
</feature>
<dbReference type="InterPro" id="IPR036188">
    <property type="entry name" value="FAD/NAD-bd_sf"/>
</dbReference>
<evidence type="ECO:0000256" key="2">
    <source>
        <dbReference type="ARBA" id="ARBA00022630"/>
    </source>
</evidence>
<dbReference type="GO" id="GO:0004497">
    <property type="term" value="F:monooxygenase activity"/>
    <property type="evidence" value="ECO:0007669"/>
    <property type="project" value="UniProtKB-KW"/>
</dbReference>
<evidence type="ECO:0000259" key="5">
    <source>
        <dbReference type="Pfam" id="PF01494"/>
    </source>
</evidence>
<dbReference type="Pfam" id="PF21274">
    <property type="entry name" value="Rng_hyd_C"/>
    <property type="match status" value="1"/>
</dbReference>
<dbReference type="Proteomes" id="UP001183610">
    <property type="component" value="Unassembled WGS sequence"/>
</dbReference>
<dbReference type="InterPro" id="IPR002938">
    <property type="entry name" value="FAD-bd"/>
</dbReference>
<dbReference type="RefSeq" id="WP_010271800.1">
    <property type="nucleotide sequence ID" value="NZ_JAVRET010000054.1"/>
</dbReference>
<dbReference type="PRINTS" id="PR00420">
    <property type="entry name" value="RNGMNOXGNASE"/>
</dbReference>
<evidence type="ECO:0000256" key="4">
    <source>
        <dbReference type="SAM" id="MobiDB-lite"/>
    </source>
</evidence>
<dbReference type="EMBL" id="JAVRET010000054">
    <property type="protein sequence ID" value="MDT0411570.1"/>
    <property type="molecule type" value="Genomic_DNA"/>
</dbReference>
<sequence>MRTHDNSPDADVDVAVIGAGPTGLTLAVDLVRRGVRVLLAERGTDLFAGSRGKGIQSRTLEVLDDLGLASRFLAAGGPYPPNLPWTAGTPGDEFRMIEEAEPTESEPYGGSLMLPQWRTARLLRERLTELGGEVAYGHELTGLEQDAEGVRLRFAGRAGSVRARYAVGTDGARGAVRRLLGIGMTGGTVDPKPMLVADVRLAEGALPRTHWHVFPGADGGFAALCPLAGTDDFQFVTAFPEGTAVETGPEAVRAAIAARTHLAPSRVTAVAWASAFTARAALADRFQDGRVFLAGDAAHVHSPAGGQGLNTSIQDAYNLGWKLGAVLAGAPEALLATYEEERRAVAAGMLDLSTRVHRGETRRGKETRQLGLHYRESSLSEHTRGADAPLRAGDRAPDGPFGDAPGERLFDVFRGPHWTYLAVGLGRTPDEVALPFPLTLPAHVRTHAIGPYAPYGRGLFLIRPDGYVAWTGSGEGLNPEGAVAWLERHLGAAAHAAPDGA</sequence>
<keyword evidence="3" id="KW-0274">FAD</keyword>
<comment type="cofactor">
    <cofactor evidence="1">
        <name>FAD</name>
        <dbReference type="ChEBI" id="CHEBI:57692"/>
    </cofactor>
</comment>
<protein>
    <submittedName>
        <fullName evidence="6">FAD-dependent monooxygenase</fullName>
    </submittedName>
</protein>
<feature type="compositionally biased region" description="Basic and acidic residues" evidence="4">
    <location>
        <begin position="375"/>
        <end position="385"/>
    </location>
</feature>
<evidence type="ECO:0000313" key="6">
    <source>
        <dbReference type="EMBL" id="MDT0411570.1"/>
    </source>
</evidence>
<dbReference type="PANTHER" id="PTHR43004:SF19">
    <property type="entry name" value="BINDING MONOOXYGENASE, PUTATIVE (JCVI)-RELATED"/>
    <property type="match status" value="1"/>
</dbReference>
<dbReference type="SUPFAM" id="SSF51905">
    <property type="entry name" value="FAD/NAD(P)-binding domain"/>
    <property type="match status" value="1"/>
</dbReference>
<dbReference type="NCBIfam" id="NF004832">
    <property type="entry name" value="PRK06184.1"/>
    <property type="match status" value="1"/>
</dbReference>
<dbReference type="Gene3D" id="3.50.50.60">
    <property type="entry name" value="FAD/NAD(P)-binding domain"/>
    <property type="match status" value="1"/>
</dbReference>
<evidence type="ECO:0000256" key="1">
    <source>
        <dbReference type="ARBA" id="ARBA00001974"/>
    </source>
</evidence>
<name>A0ABU2R8G8_9ACTN</name>
<evidence type="ECO:0000256" key="3">
    <source>
        <dbReference type="ARBA" id="ARBA00022827"/>
    </source>
</evidence>